<dbReference type="Proteomes" id="UP001152759">
    <property type="component" value="Chromosome 5"/>
</dbReference>
<dbReference type="EMBL" id="OU963866">
    <property type="protein sequence ID" value="CAH0390134.1"/>
    <property type="molecule type" value="Genomic_DNA"/>
</dbReference>
<gene>
    <name evidence="2" type="ORF">BEMITA_LOCUS8884</name>
</gene>
<keyword evidence="3" id="KW-1185">Reference proteome</keyword>
<protein>
    <submittedName>
        <fullName evidence="2">Uncharacterized protein</fullName>
    </submittedName>
</protein>
<reference evidence="2" key="1">
    <citation type="submission" date="2021-12" db="EMBL/GenBank/DDBJ databases">
        <authorList>
            <person name="King R."/>
        </authorList>
    </citation>
    <scope>NUCLEOTIDE SEQUENCE</scope>
</reference>
<dbReference type="KEGG" id="btab:109044147"/>
<organism evidence="2 3">
    <name type="scientific">Bemisia tabaci</name>
    <name type="common">Sweetpotato whitefly</name>
    <name type="synonym">Aleurodes tabaci</name>
    <dbReference type="NCBI Taxonomy" id="7038"/>
    <lineage>
        <taxon>Eukaryota</taxon>
        <taxon>Metazoa</taxon>
        <taxon>Ecdysozoa</taxon>
        <taxon>Arthropoda</taxon>
        <taxon>Hexapoda</taxon>
        <taxon>Insecta</taxon>
        <taxon>Pterygota</taxon>
        <taxon>Neoptera</taxon>
        <taxon>Paraneoptera</taxon>
        <taxon>Hemiptera</taxon>
        <taxon>Sternorrhyncha</taxon>
        <taxon>Aleyrodoidea</taxon>
        <taxon>Aleyrodidae</taxon>
        <taxon>Aleyrodinae</taxon>
        <taxon>Bemisia</taxon>
    </lineage>
</organism>
<feature type="chain" id="PRO_5040362042" evidence="1">
    <location>
        <begin position="24"/>
        <end position="188"/>
    </location>
</feature>
<dbReference type="AlphaFoldDB" id="A0A9P0AAG1"/>
<accession>A0A9P0AAG1</accession>
<sequence length="188" mass="21271">MGQKIRRNFLILVIFGFIGYGTAQELPQNNQEPAQRSLRSQLEPVYRFVESFSNPESFSRIFNDIATWYRQQLAPSIANGGNSLLSFLPSVGGKNRGSERSQWNPFGMMESQSSGANDDIDLIQEIDTTHLDAFIRRLVDSLLPRPSPQQLASLTAQQLTTTKKPIIPMDHNNIGRRRFHAATHNRQS</sequence>
<evidence type="ECO:0000313" key="3">
    <source>
        <dbReference type="Proteomes" id="UP001152759"/>
    </source>
</evidence>
<proteinExistence type="predicted"/>
<name>A0A9P0AAG1_BEMTA</name>
<evidence type="ECO:0000256" key="1">
    <source>
        <dbReference type="SAM" id="SignalP"/>
    </source>
</evidence>
<keyword evidence="1" id="KW-0732">Signal</keyword>
<feature type="signal peptide" evidence="1">
    <location>
        <begin position="1"/>
        <end position="23"/>
    </location>
</feature>
<evidence type="ECO:0000313" key="2">
    <source>
        <dbReference type="EMBL" id="CAH0390134.1"/>
    </source>
</evidence>